<evidence type="ECO:0000256" key="4">
    <source>
        <dbReference type="ARBA" id="ARBA00022553"/>
    </source>
</evidence>
<dbReference type="PANTHER" id="PTHR43047:SF72">
    <property type="entry name" value="OSMOSENSING HISTIDINE PROTEIN KINASE SLN1"/>
    <property type="match status" value="1"/>
</dbReference>
<dbReference type="SMART" id="SM00387">
    <property type="entry name" value="HATPase_c"/>
    <property type="match status" value="2"/>
</dbReference>
<dbReference type="Gene3D" id="1.10.287.130">
    <property type="match status" value="1"/>
</dbReference>
<evidence type="ECO:0000259" key="12">
    <source>
        <dbReference type="PROSITE" id="PS50109"/>
    </source>
</evidence>
<dbReference type="SUPFAM" id="SSF55874">
    <property type="entry name" value="ATPase domain of HSP90 chaperone/DNA topoisomerase II/histidine kinase"/>
    <property type="match status" value="2"/>
</dbReference>
<keyword evidence="15" id="KW-1185">Reference proteome</keyword>
<dbReference type="SUPFAM" id="SSF52172">
    <property type="entry name" value="CheY-like"/>
    <property type="match status" value="1"/>
</dbReference>
<comment type="catalytic activity">
    <reaction evidence="1">
        <text>ATP + protein L-histidine = ADP + protein N-phospho-L-histidine.</text>
        <dbReference type="EC" id="2.7.13.3"/>
    </reaction>
</comment>
<keyword evidence="6" id="KW-0547">Nucleotide-binding</keyword>
<dbReference type="InterPro" id="IPR008979">
    <property type="entry name" value="Galactose-bd-like_sf"/>
</dbReference>
<dbReference type="EC" id="2.7.13.3" evidence="3"/>
<keyword evidence="8" id="KW-0067">ATP-binding</keyword>
<organism evidence="14 15">
    <name type="scientific">Paenibacillus endophyticus</name>
    <dbReference type="NCBI Taxonomy" id="1294268"/>
    <lineage>
        <taxon>Bacteria</taxon>
        <taxon>Bacillati</taxon>
        <taxon>Bacillota</taxon>
        <taxon>Bacilli</taxon>
        <taxon>Bacillales</taxon>
        <taxon>Paenibacillaceae</taxon>
        <taxon>Paenibacillus</taxon>
    </lineage>
</organism>
<evidence type="ECO:0000256" key="11">
    <source>
        <dbReference type="SAM" id="Phobius"/>
    </source>
</evidence>
<feature type="domain" description="Response regulatory" evidence="13">
    <location>
        <begin position="706"/>
        <end position="823"/>
    </location>
</feature>
<dbReference type="InterPro" id="IPR036890">
    <property type="entry name" value="HATPase_C_sf"/>
</dbReference>
<dbReference type="SUPFAM" id="SSF47384">
    <property type="entry name" value="Homodimeric domain of signal transducing histidine kinase"/>
    <property type="match status" value="1"/>
</dbReference>
<dbReference type="Pfam" id="PF00072">
    <property type="entry name" value="Response_reg"/>
    <property type="match status" value="1"/>
</dbReference>
<dbReference type="InterPro" id="IPR010559">
    <property type="entry name" value="Sig_transdc_His_kin_internal"/>
</dbReference>
<evidence type="ECO:0000256" key="6">
    <source>
        <dbReference type="ARBA" id="ARBA00022741"/>
    </source>
</evidence>
<keyword evidence="11" id="KW-0812">Transmembrane</keyword>
<dbReference type="GO" id="GO:0005886">
    <property type="term" value="C:plasma membrane"/>
    <property type="evidence" value="ECO:0007669"/>
    <property type="project" value="UniProtKB-SubCell"/>
</dbReference>
<dbReference type="CDD" id="cd17574">
    <property type="entry name" value="REC_OmpR"/>
    <property type="match status" value="1"/>
</dbReference>
<dbReference type="InterPro" id="IPR005467">
    <property type="entry name" value="His_kinase_dom"/>
</dbReference>
<dbReference type="InterPro" id="IPR011623">
    <property type="entry name" value="7TMR_DISM_rcpt_extracell_dom1"/>
</dbReference>
<dbReference type="InterPro" id="IPR004358">
    <property type="entry name" value="Sig_transdc_His_kin-like_C"/>
</dbReference>
<feature type="transmembrane region" description="Helical" evidence="11">
    <location>
        <begin position="310"/>
        <end position="330"/>
    </location>
</feature>
<dbReference type="SMART" id="SM00448">
    <property type="entry name" value="REC"/>
    <property type="match status" value="1"/>
</dbReference>
<evidence type="ECO:0000313" key="15">
    <source>
        <dbReference type="Proteomes" id="UP000518605"/>
    </source>
</evidence>
<feature type="transmembrane region" description="Helical" evidence="11">
    <location>
        <begin position="278"/>
        <end position="298"/>
    </location>
</feature>
<dbReference type="InterPro" id="IPR003594">
    <property type="entry name" value="HATPase_dom"/>
</dbReference>
<dbReference type="InterPro" id="IPR011006">
    <property type="entry name" value="CheY-like_superfamily"/>
</dbReference>
<keyword evidence="5" id="KW-0808">Transferase</keyword>
<evidence type="ECO:0000256" key="9">
    <source>
        <dbReference type="ARBA" id="ARBA00023012"/>
    </source>
</evidence>
<feature type="modified residue" description="4-aspartylphosphate" evidence="10">
    <location>
        <position position="756"/>
    </location>
</feature>
<feature type="transmembrane region" description="Helical" evidence="11">
    <location>
        <begin position="336"/>
        <end position="356"/>
    </location>
</feature>
<dbReference type="GO" id="GO:0009927">
    <property type="term" value="F:histidine phosphotransfer kinase activity"/>
    <property type="evidence" value="ECO:0007669"/>
    <property type="project" value="TreeGrafter"/>
</dbReference>
<dbReference type="InterPro" id="IPR003661">
    <property type="entry name" value="HisK_dim/P_dom"/>
</dbReference>
<keyword evidence="4 10" id="KW-0597">Phosphoprotein</keyword>
<dbReference type="GO" id="GO:0005524">
    <property type="term" value="F:ATP binding"/>
    <property type="evidence" value="ECO:0007669"/>
    <property type="project" value="UniProtKB-KW"/>
</dbReference>
<evidence type="ECO:0000256" key="10">
    <source>
        <dbReference type="PROSITE-ProRule" id="PRU00169"/>
    </source>
</evidence>
<feature type="transmembrane region" description="Helical" evidence="11">
    <location>
        <begin position="368"/>
        <end position="389"/>
    </location>
</feature>
<dbReference type="Gene3D" id="3.30.565.10">
    <property type="entry name" value="Histidine kinase-like ATPase, C-terminal domain"/>
    <property type="match status" value="2"/>
</dbReference>
<dbReference type="InterPro" id="IPR036097">
    <property type="entry name" value="HisK_dim/P_sf"/>
</dbReference>
<comment type="subcellular location">
    <subcellularLocation>
        <location evidence="2">Cell membrane</location>
        <topology evidence="2">Multi-pass membrane protein</topology>
    </subcellularLocation>
</comment>
<dbReference type="Gene3D" id="2.60.120.260">
    <property type="entry name" value="Galactose-binding domain-like"/>
    <property type="match status" value="1"/>
</dbReference>
<reference evidence="14 15" key="1">
    <citation type="submission" date="2020-08" db="EMBL/GenBank/DDBJ databases">
        <title>Genomic Encyclopedia of Type Strains, Phase III (KMG-III): the genomes of soil and plant-associated and newly described type strains.</title>
        <authorList>
            <person name="Whitman W."/>
        </authorList>
    </citation>
    <scope>NUCLEOTIDE SEQUENCE [LARGE SCALE GENOMIC DNA]</scope>
    <source>
        <strain evidence="14 15">CECT 8234</strain>
    </source>
</reference>
<dbReference type="Gene3D" id="3.40.50.2300">
    <property type="match status" value="1"/>
</dbReference>
<dbReference type="SMART" id="SM00388">
    <property type="entry name" value="HisKA"/>
    <property type="match status" value="1"/>
</dbReference>
<evidence type="ECO:0000256" key="8">
    <source>
        <dbReference type="ARBA" id="ARBA00022840"/>
    </source>
</evidence>
<dbReference type="CDD" id="cd16922">
    <property type="entry name" value="HATPase_EvgS-ArcB-TorS-like"/>
    <property type="match status" value="1"/>
</dbReference>
<dbReference type="CDD" id="cd00082">
    <property type="entry name" value="HisKA"/>
    <property type="match status" value="1"/>
</dbReference>
<dbReference type="GO" id="GO:0000155">
    <property type="term" value="F:phosphorelay sensor kinase activity"/>
    <property type="evidence" value="ECO:0007669"/>
    <property type="project" value="InterPro"/>
</dbReference>
<comment type="caution">
    <text evidence="14">The sequence shown here is derived from an EMBL/GenBank/DDBJ whole genome shotgun (WGS) entry which is preliminary data.</text>
</comment>
<dbReference type="RefSeq" id="WP_183562631.1">
    <property type="nucleotide sequence ID" value="NZ_CBCSLB010000005.1"/>
</dbReference>
<dbReference type="AlphaFoldDB" id="A0A7W5C7I1"/>
<keyword evidence="11" id="KW-0472">Membrane</keyword>
<feature type="transmembrane region" description="Helical" evidence="11">
    <location>
        <begin position="219"/>
        <end position="238"/>
    </location>
</feature>
<dbReference type="PROSITE" id="PS50109">
    <property type="entry name" value="HIS_KIN"/>
    <property type="match status" value="2"/>
</dbReference>
<dbReference type="InterPro" id="IPR001789">
    <property type="entry name" value="Sig_transdc_resp-reg_receiver"/>
</dbReference>
<feature type="transmembrane region" description="Helical" evidence="11">
    <location>
        <begin position="245"/>
        <end position="263"/>
    </location>
</feature>
<sequence length="1042" mass="116390">MKKQWGTIIVFFLIVVAFPIYEYVYQQLAEEKAPHSSGGTLDLTDWDFSKDGSVALNGDWEFYRNQLLTPQHFKQAESNTSKGPGLTGLFPVPGQWNAYIADNGEPAAAGFGTYRLHINLGDRHEKYYGIKTTNIRMANKIYINGEEVGASGLPGDSERTDKTSNVPYLGFVSITDPIVEIIVQVSNFNYSSGGIIYPIWFGDEQELREKREFRLFGEFFNIVSYSMFAVFFLFLFYLRREERSLLYLALCCLSLLVYVLTHGEKLITVFLPELDYGIIMKLQSVSSAFGHLFLLYYVYVSVPQEINEKLWNVCKAAAIFALTASAILPTMLYSKWFFIAVILSMFVVCVLLYTLIKAVLNKSKDAHYLLLSAISILVYIIVSIMQVLGMLESHFYHSYELLILVVVQVVMLAKRFSNSFNEVEELSRKLVAIDGLKDEFMANTSHELRTPLHGIVNIAESLLEGVAGTPSSDQARQLSMIVSTGRRLNYLIHDILDFSTLRNGQLTLNRQAVDLPAAAQSVMEVIGHLAEKKGVKLIQEWPENLPLLDADEERLRQILFNLLGNAVKFTHAGHIRIKAELIDRMVIIRVEDTGIGIHLDRLDDIFKPFNSLGMVDIQAGYSGTGIGLNITKKLVELNGGRIWAESEPGIGSSFSFTLPAASQSSITEAAAGKRIAATIESPYQLQTAIAHGPGNVEAEKDSQHFTVLVVDDDPINLQVLINLLSTEHYTVIAVDNGEDALLALSAKRRFDLVITDWMMPGMSGLELCRRIRERHALSELPVLMLTARSLVGDIQTAFSAGINDFLTKPVDGVILRARVRTLLELRQSVQAAIRSELAFLQAQIKPHFLYNALNTIISVCPTDPEKATELLMDLSKYLRSSFDFHNRQQIVSLEKELELVRSYVALEQARFGKRLRVVYEVDERTTGFIPPLSIQPIVENAVRHGVMQTAAGGTVFLKVQQLGDHMQISVTDSGVGIKASELNSLLLEQRPLRGVGLINIHRRLLSLYGEGLAIISKEGEGTTVSFQVPQAKQGNEIEIYED</sequence>
<evidence type="ECO:0000256" key="7">
    <source>
        <dbReference type="ARBA" id="ARBA00022777"/>
    </source>
</evidence>
<proteinExistence type="predicted"/>
<dbReference type="Pfam" id="PF07695">
    <property type="entry name" value="7TMR-DISM_7TM"/>
    <property type="match status" value="1"/>
</dbReference>
<dbReference type="Pfam" id="PF02518">
    <property type="entry name" value="HATPase_c"/>
    <property type="match status" value="2"/>
</dbReference>
<keyword evidence="11" id="KW-1133">Transmembrane helix</keyword>
<feature type="domain" description="Histidine kinase" evidence="12">
    <location>
        <begin position="828"/>
        <end position="1032"/>
    </location>
</feature>
<dbReference type="Pfam" id="PF06580">
    <property type="entry name" value="His_kinase"/>
    <property type="match status" value="1"/>
</dbReference>
<dbReference type="PRINTS" id="PR00344">
    <property type="entry name" value="BCTRLSENSOR"/>
</dbReference>
<dbReference type="FunFam" id="3.30.565.10:FF:000006">
    <property type="entry name" value="Sensor histidine kinase WalK"/>
    <property type="match status" value="1"/>
</dbReference>
<dbReference type="PANTHER" id="PTHR43047">
    <property type="entry name" value="TWO-COMPONENT HISTIDINE PROTEIN KINASE"/>
    <property type="match status" value="1"/>
</dbReference>
<evidence type="ECO:0000313" key="14">
    <source>
        <dbReference type="EMBL" id="MBB3152578.1"/>
    </source>
</evidence>
<evidence type="ECO:0000256" key="3">
    <source>
        <dbReference type="ARBA" id="ARBA00012438"/>
    </source>
</evidence>
<dbReference type="SUPFAM" id="SSF49785">
    <property type="entry name" value="Galactose-binding domain-like"/>
    <property type="match status" value="1"/>
</dbReference>
<dbReference type="EMBL" id="JACHXW010000006">
    <property type="protein sequence ID" value="MBB3152578.1"/>
    <property type="molecule type" value="Genomic_DNA"/>
</dbReference>
<evidence type="ECO:0000256" key="1">
    <source>
        <dbReference type="ARBA" id="ARBA00000085"/>
    </source>
</evidence>
<feature type="domain" description="Histidine kinase" evidence="12">
    <location>
        <begin position="443"/>
        <end position="662"/>
    </location>
</feature>
<keyword evidence="9" id="KW-0902">Two-component regulatory system</keyword>
<dbReference type="PROSITE" id="PS50110">
    <property type="entry name" value="RESPONSE_REGULATORY"/>
    <property type="match status" value="1"/>
</dbReference>
<gene>
    <name evidence="14" type="ORF">FHS16_002628</name>
</gene>
<name>A0A7W5C7I1_9BACL</name>
<protein>
    <recommendedName>
        <fullName evidence="3">histidine kinase</fullName>
        <ecNumber evidence="3">2.7.13.3</ecNumber>
    </recommendedName>
</protein>
<dbReference type="Proteomes" id="UP000518605">
    <property type="component" value="Unassembled WGS sequence"/>
</dbReference>
<evidence type="ECO:0000256" key="2">
    <source>
        <dbReference type="ARBA" id="ARBA00004651"/>
    </source>
</evidence>
<evidence type="ECO:0000256" key="5">
    <source>
        <dbReference type="ARBA" id="ARBA00022679"/>
    </source>
</evidence>
<accession>A0A7W5C7I1</accession>
<keyword evidence="7 14" id="KW-0418">Kinase</keyword>
<feature type="transmembrane region" description="Helical" evidence="11">
    <location>
        <begin position="7"/>
        <end position="25"/>
    </location>
</feature>
<evidence type="ECO:0000259" key="13">
    <source>
        <dbReference type="PROSITE" id="PS50110"/>
    </source>
</evidence>
<dbReference type="Pfam" id="PF00512">
    <property type="entry name" value="HisKA"/>
    <property type="match status" value="1"/>
</dbReference>